<keyword evidence="2" id="KW-1185">Reference proteome</keyword>
<gene>
    <name evidence="1" type="ORF">SU32_12780</name>
</gene>
<accession>A0A0M9GLP0</accession>
<evidence type="ECO:0000313" key="1">
    <source>
        <dbReference type="EMBL" id="KPB00683.1"/>
    </source>
</evidence>
<comment type="caution">
    <text evidence="1">The sequence shown here is derived from an EMBL/GenBank/DDBJ whole genome shotgun (WGS) entry which is preliminary data.</text>
</comment>
<protein>
    <submittedName>
        <fullName evidence="1">Uncharacterized protein</fullName>
    </submittedName>
</protein>
<dbReference type="EMBL" id="JXMU01000018">
    <property type="protein sequence ID" value="KPB00683.1"/>
    <property type="molecule type" value="Genomic_DNA"/>
</dbReference>
<dbReference type="Proteomes" id="UP000038011">
    <property type="component" value="Unassembled WGS sequence"/>
</dbReference>
<name>A0A0M9GLP0_9HYPH</name>
<organism evidence="1 2">
    <name type="scientific">Ahrensia marina</name>
    <dbReference type="NCBI Taxonomy" id="1514904"/>
    <lineage>
        <taxon>Bacteria</taxon>
        <taxon>Pseudomonadati</taxon>
        <taxon>Pseudomonadota</taxon>
        <taxon>Alphaproteobacteria</taxon>
        <taxon>Hyphomicrobiales</taxon>
        <taxon>Ahrensiaceae</taxon>
        <taxon>Ahrensia</taxon>
    </lineage>
</organism>
<sequence>MMAMTVSHTEQVQYGLRLNRAYKDGDMDALMSLISSYMLNAGLEVEEKELLKFYEMNLVRNHRAN</sequence>
<dbReference type="PATRIC" id="fig|1514904.3.peg.1408"/>
<evidence type="ECO:0000313" key="2">
    <source>
        <dbReference type="Proteomes" id="UP000038011"/>
    </source>
</evidence>
<reference evidence="1 2" key="1">
    <citation type="submission" date="2015-01" db="EMBL/GenBank/DDBJ databases">
        <title>Ahrensia donghaiensis sp. nov., a novel dimethylsulphoniopropionate-cleavage bacterium isolated from seawater and emended descriptions of the genus Ahrensia and Ahrensia kielensis.</title>
        <authorList>
            <person name="Liu J."/>
        </authorList>
    </citation>
    <scope>NUCLEOTIDE SEQUENCE [LARGE SCALE GENOMIC DNA]</scope>
    <source>
        <strain evidence="1 2">LZD062</strain>
    </source>
</reference>
<proteinExistence type="predicted"/>
<dbReference type="AlphaFoldDB" id="A0A0M9GLP0"/>